<dbReference type="InterPro" id="IPR025289">
    <property type="entry name" value="DUF4081"/>
</dbReference>
<gene>
    <name evidence="2" type="ORF">IDM49_08385</name>
</gene>
<dbReference type="GO" id="GO:0016747">
    <property type="term" value="F:acyltransferase activity, transferring groups other than amino-acyl groups"/>
    <property type="evidence" value="ECO:0007669"/>
    <property type="project" value="InterPro"/>
</dbReference>
<dbReference type="Pfam" id="PF00583">
    <property type="entry name" value="Acetyltransf_1"/>
    <property type="match status" value="1"/>
</dbReference>
<dbReference type="EMBL" id="CP061539">
    <property type="protein sequence ID" value="QNV37255.2"/>
    <property type="molecule type" value="Genomic_DNA"/>
</dbReference>
<keyword evidence="2" id="KW-0808">Transferase</keyword>
<evidence type="ECO:0000259" key="1">
    <source>
        <dbReference type="PROSITE" id="PS51186"/>
    </source>
</evidence>
<dbReference type="PROSITE" id="PS51186">
    <property type="entry name" value="GNAT"/>
    <property type="match status" value="1"/>
</dbReference>
<dbReference type="InterPro" id="IPR016181">
    <property type="entry name" value="Acyl_CoA_acyltransferase"/>
</dbReference>
<reference evidence="2 3" key="1">
    <citation type="submission" date="2020-09" db="EMBL/GenBank/DDBJ databases">
        <title>Investigation of environmental microbes.</title>
        <authorList>
            <person name="Ou Y."/>
            <person name="Kang Q."/>
        </authorList>
    </citation>
    <scope>NUCLEOTIDE SEQUENCE [LARGE SCALE GENOMIC DNA]</scope>
    <source>
        <strain evidence="2 3">KJZ-14</strain>
    </source>
</reference>
<organism evidence="2 3">
    <name type="scientific">Rothia terrae</name>
    <dbReference type="NCBI Taxonomy" id="396015"/>
    <lineage>
        <taxon>Bacteria</taxon>
        <taxon>Bacillati</taxon>
        <taxon>Actinomycetota</taxon>
        <taxon>Actinomycetes</taxon>
        <taxon>Micrococcales</taxon>
        <taxon>Micrococcaceae</taxon>
        <taxon>Rothia</taxon>
    </lineage>
</organism>
<dbReference type="Pfam" id="PF13312">
    <property type="entry name" value="DUF4081"/>
    <property type="match status" value="1"/>
</dbReference>
<dbReference type="InterPro" id="IPR000182">
    <property type="entry name" value="GNAT_dom"/>
</dbReference>
<name>A0A802SBZ4_9MICC</name>
<dbReference type="GeneID" id="96624257"/>
<protein>
    <submittedName>
        <fullName evidence="2">GNAT family N-acetyltransferase</fullName>
    </submittedName>
</protein>
<evidence type="ECO:0000313" key="3">
    <source>
        <dbReference type="Proteomes" id="UP000516404"/>
    </source>
</evidence>
<dbReference type="Gene3D" id="3.40.630.30">
    <property type="match status" value="1"/>
</dbReference>
<evidence type="ECO:0000313" key="2">
    <source>
        <dbReference type="EMBL" id="QNV37255.2"/>
    </source>
</evidence>
<dbReference type="Proteomes" id="UP000516404">
    <property type="component" value="Chromosome"/>
</dbReference>
<keyword evidence="3" id="KW-1185">Reference proteome</keyword>
<dbReference type="KEGG" id="rter:IDM49_08385"/>
<sequence>MKSTPTRSQTVSIRPLTHEHRQQLCRLIDRDPVVSVFNAEHLAKFGLPDAQRATRMRSPFGFMGIFEAPNDAAAPAENSALALGAAIPRALRQMAQVFARPLPFSPESVVNTQDAPADSIAPVEEKLVGAFWLGGNCVPVDIPEQYIPDVAAFISQHHRQIASIFGAADTVLPLWEKAEPAFKNVLDIRAQQPLLYLPPQRTISHSRDLYRPGLPAPQISKGVRFARESDNKTLLQASVAMFTEEVGYDPMTRDSIGYKRRVHDFIAERRTVVAVNAEDVVVFKTDVGIAAGDVCQLQGVWLHPAYRGFGLSAPLLVQACELLRPRYPHISLYVNDYNVRARALYARVGFEQADTFATVLF</sequence>
<proteinExistence type="predicted"/>
<dbReference type="RefSeq" id="WP_193836649.1">
    <property type="nucleotide sequence ID" value="NZ_CP061539.1"/>
</dbReference>
<feature type="domain" description="N-acetyltransferase" evidence="1">
    <location>
        <begin position="221"/>
        <end position="361"/>
    </location>
</feature>
<dbReference type="AlphaFoldDB" id="A0A802SBZ4"/>
<accession>A0A802SBZ4</accession>
<dbReference type="SUPFAM" id="SSF55729">
    <property type="entry name" value="Acyl-CoA N-acyltransferases (Nat)"/>
    <property type="match status" value="1"/>
</dbReference>